<evidence type="ECO:0000256" key="1">
    <source>
        <dbReference type="ARBA" id="ARBA00022750"/>
    </source>
</evidence>
<feature type="region of interest" description="Disordered" evidence="3">
    <location>
        <begin position="532"/>
        <end position="593"/>
    </location>
</feature>
<evidence type="ECO:0000259" key="4">
    <source>
        <dbReference type="PROSITE" id="PS50158"/>
    </source>
</evidence>
<evidence type="ECO:0000313" key="5">
    <source>
        <dbReference type="EMBL" id="GJS52201.1"/>
    </source>
</evidence>
<evidence type="ECO:0000256" key="3">
    <source>
        <dbReference type="SAM" id="MobiDB-lite"/>
    </source>
</evidence>
<dbReference type="InterPro" id="IPR043502">
    <property type="entry name" value="DNA/RNA_pol_sf"/>
</dbReference>
<name>A0ABQ4WH75_9ASTR</name>
<feature type="compositionally biased region" description="Basic and acidic residues" evidence="3">
    <location>
        <begin position="562"/>
        <end position="571"/>
    </location>
</feature>
<reference evidence="5" key="2">
    <citation type="submission" date="2022-01" db="EMBL/GenBank/DDBJ databases">
        <authorList>
            <person name="Yamashiro T."/>
            <person name="Shiraishi A."/>
            <person name="Satake H."/>
            <person name="Nakayama K."/>
        </authorList>
    </citation>
    <scope>NUCLEOTIDE SEQUENCE</scope>
</reference>
<feature type="compositionally biased region" description="Basic and acidic residues" evidence="3">
    <location>
        <begin position="582"/>
        <end position="593"/>
    </location>
</feature>
<dbReference type="Pfam" id="PF22936">
    <property type="entry name" value="Pol_BBD"/>
    <property type="match status" value="1"/>
</dbReference>
<protein>
    <submittedName>
        <fullName evidence="5">Ribonuclease H-like domain-containing protein</fullName>
    </submittedName>
</protein>
<keyword evidence="1" id="KW-0064">Aspartyl protease</keyword>
<sequence length="872" mass="99371">MDSQSTQTIKLLIIQPGEYDLWKMRMEQYLQCIDYTLWEIIENDLQQIHPDDVEEMDLRWNIAMLTMRARRFLKNTGRKLDMANNERIGFDKSKVECFNCHKGGHFARECRAPRNQDSRNMDPIRRTLPVEETTSNALVSQCDSFGYGWSDQADEGLTNFTLMAYSLTSSSSSTNSEVSNDSNCCSSCLECVKDLNEQNEQLVKDLRTARISVVSYKTCLESVEARLVVFKKNEYVYKEDIKLLKCGIYLRYLYITELKRKLELALKEKDKVLLTVQNFENSSKSLSKLLDSQIIDKCKTGLGYNAVLPPYTGNFMPPKPDLVYHSLDDFMEVNESVSESIVEKPTVKTNEPKTAKKENGAPIIEDCVSDSDEENVPKVKKVEMFNTPSFTKINFVKSTEQVKSPRKTLVDKIRQNTPSPRGNKRNWNQQMSQKLGSDFEMFNKACHVCGSFDHLKNDCNNWYNNGRFSKLGNPQQDLKDKRVIDSGCSRHMIGNRSYLTDYEQINRGFVAFGGNSKRGKITKKGTKACDDAGKARIGTVPGKDPLFSSSLKNSPDVGFKPSGEEEKKDAEEPGNEGGNPTKEGERVNQEKDASVNSINTINIVSPIVNAASIEDNVVDENIVYGCVDDLNIPELEDIVYSGDDEDVGVEDDINNLDAFIPVSPIPTTRIHKDHPQRTNHKDFQNYLFACFLSQEEPKKVIQALKDPSWIEALQEELLQFKLQQNKARLVAQGYVQEEGIDYDEVFAPVARIETIRLFLAYASYKDFVVYQMDVKSAFLYGKIKEEVYVCQPPGFEDPYFPDRVYKVEKALYGLHQAPNAWYETLSTYLLDNGFQRGNIDKILFIRRDKGDILLVQVYVDIIFGSTKKELCT</sequence>
<gene>
    <name evidence="5" type="ORF">Tco_0625563</name>
</gene>
<accession>A0ABQ4WH75</accession>
<dbReference type="InterPro" id="IPR013103">
    <property type="entry name" value="RVT_2"/>
</dbReference>
<dbReference type="InterPro" id="IPR054722">
    <property type="entry name" value="PolX-like_BBD"/>
</dbReference>
<dbReference type="Gene3D" id="4.10.60.10">
    <property type="entry name" value="Zinc finger, CCHC-type"/>
    <property type="match status" value="1"/>
</dbReference>
<keyword evidence="2" id="KW-0862">Zinc</keyword>
<dbReference type="EMBL" id="BQNB010008639">
    <property type="protein sequence ID" value="GJS52201.1"/>
    <property type="molecule type" value="Genomic_DNA"/>
</dbReference>
<dbReference type="SUPFAM" id="SSF57756">
    <property type="entry name" value="Retrovirus zinc finger-like domains"/>
    <property type="match status" value="1"/>
</dbReference>
<dbReference type="SMART" id="SM00343">
    <property type="entry name" value="ZnF_C2HC"/>
    <property type="match status" value="2"/>
</dbReference>
<keyword evidence="6" id="KW-1185">Reference proteome</keyword>
<dbReference type="InterPro" id="IPR036875">
    <property type="entry name" value="Znf_CCHC_sf"/>
</dbReference>
<evidence type="ECO:0000256" key="2">
    <source>
        <dbReference type="PROSITE-ProRule" id="PRU00047"/>
    </source>
</evidence>
<dbReference type="Pfam" id="PF00098">
    <property type="entry name" value="zf-CCHC"/>
    <property type="match status" value="1"/>
</dbReference>
<evidence type="ECO:0000313" key="6">
    <source>
        <dbReference type="Proteomes" id="UP001151760"/>
    </source>
</evidence>
<dbReference type="Pfam" id="PF07727">
    <property type="entry name" value="RVT_2"/>
    <property type="match status" value="1"/>
</dbReference>
<proteinExistence type="predicted"/>
<keyword evidence="2" id="KW-0863">Zinc-finger</keyword>
<reference evidence="5" key="1">
    <citation type="journal article" date="2022" name="Int. J. Mol. Sci.">
        <title>Draft Genome of Tanacetum Coccineum: Genomic Comparison of Closely Related Tanacetum-Family Plants.</title>
        <authorList>
            <person name="Yamashiro T."/>
            <person name="Shiraishi A."/>
            <person name="Nakayama K."/>
            <person name="Satake H."/>
        </authorList>
    </citation>
    <scope>NUCLEOTIDE SEQUENCE</scope>
</reference>
<organism evidence="5 6">
    <name type="scientific">Tanacetum coccineum</name>
    <dbReference type="NCBI Taxonomy" id="301880"/>
    <lineage>
        <taxon>Eukaryota</taxon>
        <taxon>Viridiplantae</taxon>
        <taxon>Streptophyta</taxon>
        <taxon>Embryophyta</taxon>
        <taxon>Tracheophyta</taxon>
        <taxon>Spermatophyta</taxon>
        <taxon>Magnoliopsida</taxon>
        <taxon>eudicotyledons</taxon>
        <taxon>Gunneridae</taxon>
        <taxon>Pentapetalae</taxon>
        <taxon>asterids</taxon>
        <taxon>campanulids</taxon>
        <taxon>Asterales</taxon>
        <taxon>Asteraceae</taxon>
        <taxon>Asteroideae</taxon>
        <taxon>Anthemideae</taxon>
        <taxon>Anthemidinae</taxon>
        <taxon>Tanacetum</taxon>
    </lineage>
</organism>
<dbReference type="PROSITE" id="PS50158">
    <property type="entry name" value="ZF_CCHC"/>
    <property type="match status" value="1"/>
</dbReference>
<keyword evidence="1" id="KW-0645">Protease</keyword>
<dbReference type="InterPro" id="IPR001878">
    <property type="entry name" value="Znf_CCHC"/>
</dbReference>
<keyword evidence="2" id="KW-0479">Metal-binding</keyword>
<keyword evidence="1" id="KW-0378">Hydrolase</keyword>
<feature type="domain" description="CCHC-type" evidence="4">
    <location>
        <begin position="97"/>
        <end position="111"/>
    </location>
</feature>
<dbReference type="Proteomes" id="UP001151760">
    <property type="component" value="Unassembled WGS sequence"/>
</dbReference>
<dbReference type="SUPFAM" id="SSF56672">
    <property type="entry name" value="DNA/RNA polymerases"/>
    <property type="match status" value="1"/>
</dbReference>
<comment type="caution">
    <text evidence="5">The sequence shown here is derived from an EMBL/GenBank/DDBJ whole genome shotgun (WGS) entry which is preliminary data.</text>
</comment>